<evidence type="ECO:0000313" key="7">
    <source>
        <dbReference type="Proteomes" id="UP001152799"/>
    </source>
</evidence>
<keyword evidence="3 5" id="KW-1133">Transmembrane helix</keyword>
<gene>
    <name evidence="6" type="ORF">CEUTPL_LOCUS6519</name>
</gene>
<dbReference type="InterPro" id="IPR036259">
    <property type="entry name" value="MFS_trans_sf"/>
</dbReference>
<keyword evidence="7" id="KW-1185">Reference proteome</keyword>
<dbReference type="GO" id="GO:0006820">
    <property type="term" value="P:monoatomic anion transport"/>
    <property type="evidence" value="ECO:0007669"/>
    <property type="project" value="TreeGrafter"/>
</dbReference>
<dbReference type="SUPFAM" id="SSF103473">
    <property type="entry name" value="MFS general substrate transporter"/>
    <property type="match status" value="1"/>
</dbReference>
<dbReference type="GO" id="GO:0022857">
    <property type="term" value="F:transmembrane transporter activity"/>
    <property type="evidence" value="ECO:0007669"/>
    <property type="project" value="TreeGrafter"/>
</dbReference>
<feature type="transmembrane region" description="Helical" evidence="5">
    <location>
        <begin position="92"/>
        <end position="113"/>
    </location>
</feature>
<organism evidence="6 7">
    <name type="scientific">Ceutorhynchus assimilis</name>
    <name type="common">cabbage seed weevil</name>
    <dbReference type="NCBI Taxonomy" id="467358"/>
    <lineage>
        <taxon>Eukaryota</taxon>
        <taxon>Metazoa</taxon>
        <taxon>Ecdysozoa</taxon>
        <taxon>Arthropoda</taxon>
        <taxon>Hexapoda</taxon>
        <taxon>Insecta</taxon>
        <taxon>Pterygota</taxon>
        <taxon>Neoptera</taxon>
        <taxon>Endopterygota</taxon>
        <taxon>Coleoptera</taxon>
        <taxon>Polyphaga</taxon>
        <taxon>Cucujiformia</taxon>
        <taxon>Curculionidae</taxon>
        <taxon>Ceutorhynchinae</taxon>
        <taxon>Ceutorhynchus</taxon>
    </lineage>
</organism>
<protein>
    <recommendedName>
        <fullName evidence="8">Major facilitator superfamily (MFS) profile domain-containing protein</fullName>
    </recommendedName>
</protein>
<dbReference type="PANTHER" id="PTHR11662:SF336">
    <property type="entry name" value="LP19554P"/>
    <property type="match status" value="1"/>
</dbReference>
<dbReference type="AlphaFoldDB" id="A0A9N9MJB1"/>
<feature type="transmembrane region" description="Helical" evidence="5">
    <location>
        <begin position="288"/>
        <end position="308"/>
    </location>
</feature>
<dbReference type="GO" id="GO:0016020">
    <property type="term" value="C:membrane"/>
    <property type="evidence" value="ECO:0007669"/>
    <property type="project" value="UniProtKB-SubCell"/>
</dbReference>
<dbReference type="Proteomes" id="UP001152799">
    <property type="component" value="Chromosome 3"/>
</dbReference>
<feature type="transmembrane region" description="Helical" evidence="5">
    <location>
        <begin position="320"/>
        <end position="341"/>
    </location>
</feature>
<evidence type="ECO:0000256" key="3">
    <source>
        <dbReference type="ARBA" id="ARBA00022989"/>
    </source>
</evidence>
<feature type="transmembrane region" description="Helical" evidence="5">
    <location>
        <begin position="347"/>
        <end position="371"/>
    </location>
</feature>
<evidence type="ECO:0008006" key="8">
    <source>
        <dbReference type="Google" id="ProtNLM"/>
    </source>
</evidence>
<feature type="transmembrane region" description="Helical" evidence="5">
    <location>
        <begin position="184"/>
        <end position="202"/>
    </location>
</feature>
<evidence type="ECO:0000256" key="5">
    <source>
        <dbReference type="SAM" id="Phobius"/>
    </source>
</evidence>
<evidence type="ECO:0000256" key="4">
    <source>
        <dbReference type="ARBA" id="ARBA00023136"/>
    </source>
</evidence>
<feature type="transmembrane region" description="Helical" evidence="5">
    <location>
        <begin position="151"/>
        <end position="172"/>
    </location>
</feature>
<comment type="subcellular location">
    <subcellularLocation>
        <location evidence="1">Membrane</location>
        <topology evidence="1">Multi-pass membrane protein</topology>
    </subcellularLocation>
</comment>
<dbReference type="EMBL" id="OU892279">
    <property type="protein sequence ID" value="CAG9765924.1"/>
    <property type="molecule type" value="Genomic_DNA"/>
</dbReference>
<reference evidence="6" key="1">
    <citation type="submission" date="2022-01" db="EMBL/GenBank/DDBJ databases">
        <authorList>
            <person name="King R."/>
        </authorList>
    </citation>
    <scope>NUCLEOTIDE SEQUENCE</scope>
</reference>
<proteinExistence type="predicted"/>
<dbReference type="PANTHER" id="PTHR11662">
    <property type="entry name" value="SOLUTE CARRIER FAMILY 17"/>
    <property type="match status" value="1"/>
</dbReference>
<feature type="transmembrane region" description="Helical" evidence="5">
    <location>
        <begin position="125"/>
        <end position="145"/>
    </location>
</feature>
<dbReference type="InterPro" id="IPR050382">
    <property type="entry name" value="MFS_Na/Anion_cotransporter"/>
</dbReference>
<evidence type="ECO:0000313" key="6">
    <source>
        <dbReference type="EMBL" id="CAG9765924.1"/>
    </source>
</evidence>
<evidence type="ECO:0000256" key="1">
    <source>
        <dbReference type="ARBA" id="ARBA00004141"/>
    </source>
</evidence>
<feature type="transmembrane region" description="Helical" evidence="5">
    <location>
        <begin position="410"/>
        <end position="435"/>
    </location>
</feature>
<dbReference type="OrthoDB" id="2985014at2759"/>
<evidence type="ECO:0000256" key="2">
    <source>
        <dbReference type="ARBA" id="ARBA00022692"/>
    </source>
</evidence>
<dbReference type="Gene3D" id="1.20.1250.20">
    <property type="entry name" value="MFS general substrate transporter like domains"/>
    <property type="match status" value="2"/>
</dbReference>
<keyword evidence="4 5" id="KW-0472">Membrane</keyword>
<keyword evidence="2 5" id="KW-0812">Transmembrane</keyword>
<name>A0A9N9MJB1_9CUCU</name>
<sequence length="472" mass="53556">MMAVSRLMEFTWDYMIVIKDPTRYKSWCMLNEKERLDKMIGKIPWYNTSEVDGGPRYEWTQENSRYLNNIQLVGTLLSTVPAGVLAENIGPYYLLLYATPVVGILNSLRVLFLSMDWIPLFISELFIGMHLGLIYPALFVWIARWARPQEIGIFVASNIGNGLAAAISDLLLRYLSPTIGWRSFYYSLSGIIFLFVGLLWFLGSNSPETHNRISAREIYHIKTSQRGKVTPTKTIPPYGRILTSTAFWAVNILCFGTICSDTFFEWIIGEFLFHVLGITLRLVELLEFLPYLCKITGSIIVTCLADFLRSKEISNDTTIARLYAVFSHIVPGCAIIFLSMVRCHENLAIIFFFVAYTLSCCNYISVYRVIIDIAPNYAGTIYGMVRVWNCIAKIVIPQCYEFILTLDNGIIGWCLVFLLGGGCVLGTGVIFLFFGQGRCQWWNLKSADRLKTFQYRNPDEPSSSAGSSIQAQ</sequence>
<accession>A0A9N9MJB1</accession>